<feature type="transmembrane region" description="Helical" evidence="20">
    <location>
        <begin position="438"/>
        <end position="460"/>
    </location>
</feature>
<dbReference type="GO" id="GO:0015179">
    <property type="term" value="F:L-amino acid transmembrane transporter activity"/>
    <property type="evidence" value="ECO:0007669"/>
    <property type="project" value="TreeGrafter"/>
</dbReference>
<dbReference type="Gene3D" id="1.20.1740.10">
    <property type="entry name" value="Amino acid/polyamine transporter I"/>
    <property type="match status" value="1"/>
</dbReference>
<comment type="catalytic activity">
    <reaction evidence="14">
        <text>L-leucine(out) + L-arginine(in) = L-leucine(in) + L-arginine(out)</text>
        <dbReference type="Rhea" id="RHEA:71059"/>
        <dbReference type="ChEBI" id="CHEBI:32682"/>
        <dbReference type="ChEBI" id="CHEBI:57427"/>
    </reaction>
    <physiologicalReaction direction="left-to-right" evidence="14">
        <dbReference type="Rhea" id="RHEA:71060"/>
    </physiologicalReaction>
</comment>
<keyword evidence="4" id="KW-1003">Cell membrane</keyword>
<evidence type="ECO:0000256" key="6">
    <source>
        <dbReference type="ARBA" id="ARBA00022692"/>
    </source>
</evidence>
<comment type="catalytic activity">
    <reaction evidence="12">
        <text>L-histidine(out) + L-arginine(in) = L-histidine(in) + L-arginine(out)</text>
        <dbReference type="Rhea" id="RHEA:71063"/>
        <dbReference type="ChEBI" id="CHEBI:32682"/>
        <dbReference type="ChEBI" id="CHEBI:57595"/>
    </reaction>
    <physiologicalReaction direction="left-to-right" evidence="12">
        <dbReference type="Rhea" id="RHEA:71064"/>
    </physiologicalReaction>
</comment>
<evidence type="ECO:0000256" key="2">
    <source>
        <dbReference type="ARBA" id="ARBA00009523"/>
    </source>
</evidence>
<dbReference type="InterPro" id="IPR002293">
    <property type="entry name" value="AA/rel_permease1"/>
</dbReference>
<dbReference type="InterPro" id="IPR050598">
    <property type="entry name" value="AminoAcid_Transporter"/>
</dbReference>
<feature type="transmembrane region" description="Helical" evidence="20">
    <location>
        <begin position="316"/>
        <end position="338"/>
    </location>
</feature>
<comment type="caution">
    <text evidence="21">The sequence shown here is derived from an EMBL/GenBank/DDBJ whole genome shotgun (WGS) entry which is preliminary data.</text>
</comment>
<evidence type="ECO:0000256" key="19">
    <source>
        <dbReference type="SAM" id="MobiDB-lite"/>
    </source>
</evidence>
<evidence type="ECO:0000256" key="16">
    <source>
        <dbReference type="ARBA" id="ARBA00079910"/>
    </source>
</evidence>
<feature type="compositionally biased region" description="Low complexity" evidence="19">
    <location>
        <begin position="43"/>
        <end position="60"/>
    </location>
</feature>
<feature type="transmembrane region" description="Helical" evidence="20">
    <location>
        <begin position="472"/>
        <end position="492"/>
    </location>
</feature>
<dbReference type="Pfam" id="PF13520">
    <property type="entry name" value="AA_permease_2"/>
    <property type="match status" value="1"/>
</dbReference>
<comment type="catalytic activity">
    <reaction evidence="13">
        <text>L-cysteine(out) + L-arginine(in) = L-cysteine(in) + L-arginine(out)</text>
        <dbReference type="Rhea" id="RHEA:71071"/>
        <dbReference type="ChEBI" id="CHEBI:32682"/>
        <dbReference type="ChEBI" id="CHEBI:35235"/>
    </reaction>
    <physiologicalReaction direction="left-to-right" evidence="13">
        <dbReference type="Rhea" id="RHEA:71072"/>
    </physiologicalReaction>
</comment>
<keyword evidence="3" id="KW-0813">Transport</keyword>
<feature type="transmembrane region" description="Helical" evidence="20">
    <location>
        <begin position="205"/>
        <end position="229"/>
    </location>
</feature>
<keyword evidence="8 20" id="KW-0472">Membrane</keyword>
<evidence type="ECO:0000256" key="13">
    <source>
        <dbReference type="ARBA" id="ARBA00052179"/>
    </source>
</evidence>
<dbReference type="PANTHER" id="PTHR11785:SF512">
    <property type="entry name" value="SOBREMESA, ISOFORM B"/>
    <property type="match status" value="1"/>
</dbReference>
<keyword evidence="7 20" id="KW-1133">Transmembrane helix</keyword>
<comment type="similarity">
    <text evidence="2">Belongs to the amino acid-polyamine-organocation (APC) superfamily.</text>
</comment>
<keyword evidence="22" id="KW-1185">Reference proteome</keyword>
<comment type="catalytic activity">
    <reaction evidence="10">
        <text>L-lysine(out) + L-arginine(in) = L-lysine(in) + L-arginine(out)</text>
        <dbReference type="Rhea" id="RHEA:70827"/>
        <dbReference type="ChEBI" id="CHEBI:32551"/>
        <dbReference type="ChEBI" id="CHEBI:32682"/>
    </reaction>
    <physiologicalReaction direction="left-to-right" evidence="10">
        <dbReference type="Rhea" id="RHEA:70828"/>
    </physiologicalReaction>
</comment>
<keyword evidence="5" id="KW-0597">Phosphoprotein</keyword>
<dbReference type="PANTHER" id="PTHR11785">
    <property type="entry name" value="AMINO ACID TRANSPORTER"/>
    <property type="match status" value="1"/>
</dbReference>
<sequence length="544" mass="58613">MKGENNQGFVLDEPAKEKSNGGVTVPGITAENAQGGEEDLGNSKSDGSSISSSESEVNTSDADKGKDKLGGSSTEEVDAVHLKRRVGLFSGVALIVGTMIGSGIFVSPSGLLYRSESVATCLIIWGACGALSMLGALSYAELGTMITQSGAEYSYFLEAFGPMPAFLFCWVSTFLLKPSQLAIISLSFAKYTVEPFIVGCEPPDLVVKLVCAATIASITFINCYSVSLATKVQNIFTAAKLIAIFIIICGGIYMIALGNVSYLSTGFEPFDPSLSPTTFSDIATAFYSGLWAYDGWNNLNYVTEELKNPFVNLPRAIIIGLPLVTGCYILVNVAYLAVLSPIEMINSPAVAVTFGARALASWAWLMPLAVCVSTFGSANGTLFVGGRLSYVASREGHLVDILSYVHVRRLTPSPALLFNTLIALLMIIPGNIGSLIDFFSFTAWIFYGGCMAALILMRYTRPNAPRPYKVPIIMPIIVLIVSVYLVVAPIVEDPQIEYLYATMFILAGLIFYIPFIYYKVPVKCMGPVTAFLQYLLEVVPTKYE</sequence>
<evidence type="ECO:0000256" key="11">
    <source>
        <dbReference type="ARBA" id="ARBA00051814"/>
    </source>
</evidence>
<dbReference type="Proteomes" id="UP001187531">
    <property type="component" value="Unassembled WGS sequence"/>
</dbReference>
<comment type="catalytic activity">
    <reaction evidence="18">
        <text>L-phenylalanine(out) + L-arginine(in) = L-phenylalanine(in) + L-arginine(out)</text>
        <dbReference type="Rhea" id="RHEA:71067"/>
        <dbReference type="ChEBI" id="CHEBI:32682"/>
        <dbReference type="ChEBI" id="CHEBI:58095"/>
    </reaction>
    <physiologicalReaction direction="left-to-right" evidence="18">
        <dbReference type="Rhea" id="RHEA:71068"/>
    </physiologicalReaction>
</comment>
<keyword evidence="9" id="KW-1015">Disulfide bond</keyword>
<evidence type="ECO:0000256" key="18">
    <source>
        <dbReference type="ARBA" id="ARBA00093193"/>
    </source>
</evidence>
<evidence type="ECO:0000256" key="12">
    <source>
        <dbReference type="ARBA" id="ARBA00051835"/>
    </source>
</evidence>
<dbReference type="GO" id="GO:0016324">
    <property type="term" value="C:apical plasma membrane"/>
    <property type="evidence" value="ECO:0007669"/>
    <property type="project" value="UniProtKB-SubCell"/>
</dbReference>
<dbReference type="PIRSF" id="PIRSF006060">
    <property type="entry name" value="AA_transporter"/>
    <property type="match status" value="1"/>
</dbReference>
<evidence type="ECO:0000313" key="21">
    <source>
        <dbReference type="EMBL" id="KAK2725124.1"/>
    </source>
</evidence>
<proteinExistence type="inferred from homology"/>
<evidence type="ECO:0000256" key="9">
    <source>
        <dbReference type="ARBA" id="ARBA00023157"/>
    </source>
</evidence>
<protein>
    <recommendedName>
        <fullName evidence="15">b(0,+)-type amino acid transporter 1</fullName>
    </recommendedName>
    <alternativeName>
        <fullName evidence="16">Glycoprotein-associated amino acid transporter b0,+AT1</fullName>
    </alternativeName>
    <alternativeName>
        <fullName evidence="17">Solute carrier family 7 member 9</fullName>
    </alternativeName>
</protein>
<feature type="region of interest" description="Disordered" evidence="19">
    <location>
        <begin position="1"/>
        <end position="73"/>
    </location>
</feature>
<feature type="transmembrane region" description="Helical" evidence="20">
    <location>
        <begin position="415"/>
        <end position="432"/>
    </location>
</feature>
<evidence type="ECO:0000256" key="5">
    <source>
        <dbReference type="ARBA" id="ARBA00022553"/>
    </source>
</evidence>
<dbReference type="AlphaFoldDB" id="A0AA88IDD3"/>
<evidence type="ECO:0000256" key="7">
    <source>
        <dbReference type="ARBA" id="ARBA00022989"/>
    </source>
</evidence>
<evidence type="ECO:0000256" key="17">
    <source>
        <dbReference type="ARBA" id="ARBA00083296"/>
    </source>
</evidence>
<gene>
    <name evidence="21" type="ORF">QYM36_001545</name>
</gene>
<organism evidence="21 22">
    <name type="scientific">Artemia franciscana</name>
    <name type="common">Brine shrimp</name>
    <name type="synonym">Artemia sanfranciscana</name>
    <dbReference type="NCBI Taxonomy" id="6661"/>
    <lineage>
        <taxon>Eukaryota</taxon>
        <taxon>Metazoa</taxon>
        <taxon>Ecdysozoa</taxon>
        <taxon>Arthropoda</taxon>
        <taxon>Crustacea</taxon>
        <taxon>Branchiopoda</taxon>
        <taxon>Anostraca</taxon>
        <taxon>Artemiidae</taxon>
        <taxon>Artemia</taxon>
    </lineage>
</organism>
<evidence type="ECO:0000256" key="8">
    <source>
        <dbReference type="ARBA" id="ARBA00023136"/>
    </source>
</evidence>
<dbReference type="FunFam" id="1.20.1740.10:FF:000015">
    <property type="entry name" value="B(0,+)-type amino acid transporter 1"/>
    <property type="match status" value="1"/>
</dbReference>
<reference evidence="21" key="1">
    <citation type="submission" date="2023-07" db="EMBL/GenBank/DDBJ databases">
        <title>Chromosome-level genome assembly of Artemia franciscana.</title>
        <authorList>
            <person name="Jo E."/>
        </authorList>
    </citation>
    <scope>NUCLEOTIDE SEQUENCE</scope>
    <source>
        <tissue evidence="21">Whole body</tissue>
    </source>
</reference>
<comment type="catalytic activity">
    <reaction evidence="11">
        <text>L-cystine(out) + L-arginine(in) = L-cystine(in) + L-arginine(out)</text>
        <dbReference type="Rhea" id="RHEA:71075"/>
        <dbReference type="ChEBI" id="CHEBI:32682"/>
        <dbReference type="ChEBI" id="CHEBI:35491"/>
    </reaction>
    <physiologicalReaction direction="left-to-right" evidence="11">
        <dbReference type="Rhea" id="RHEA:71076"/>
    </physiologicalReaction>
</comment>
<feature type="transmembrane region" description="Helical" evidence="20">
    <location>
        <begin position="498"/>
        <end position="518"/>
    </location>
</feature>
<evidence type="ECO:0000256" key="20">
    <source>
        <dbReference type="SAM" id="Phobius"/>
    </source>
</evidence>
<evidence type="ECO:0000256" key="3">
    <source>
        <dbReference type="ARBA" id="ARBA00022448"/>
    </source>
</evidence>
<keyword evidence="6 20" id="KW-0812">Transmembrane</keyword>
<feature type="transmembrane region" description="Helical" evidence="20">
    <location>
        <begin position="86"/>
        <end position="105"/>
    </location>
</feature>
<name>A0AA88IDD3_ARTSF</name>
<feature type="transmembrane region" description="Helical" evidence="20">
    <location>
        <begin position="154"/>
        <end position="176"/>
    </location>
</feature>
<evidence type="ECO:0000313" key="22">
    <source>
        <dbReference type="Proteomes" id="UP001187531"/>
    </source>
</evidence>
<evidence type="ECO:0000256" key="4">
    <source>
        <dbReference type="ARBA" id="ARBA00022475"/>
    </source>
</evidence>
<evidence type="ECO:0000256" key="1">
    <source>
        <dbReference type="ARBA" id="ARBA00004424"/>
    </source>
</evidence>
<feature type="transmembrane region" description="Helical" evidence="20">
    <location>
        <begin position="241"/>
        <end position="263"/>
    </location>
</feature>
<evidence type="ECO:0000256" key="10">
    <source>
        <dbReference type="ARBA" id="ARBA00051323"/>
    </source>
</evidence>
<comment type="subcellular location">
    <subcellularLocation>
        <location evidence="1">Apical cell membrane</location>
        <topology evidence="1">Multi-pass membrane protein</topology>
    </subcellularLocation>
</comment>
<feature type="transmembrane region" description="Helical" evidence="20">
    <location>
        <begin position="117"/>
        <end position="142"/>
    </location>
</feature>
<evidence type="ECO:0000256" key="14">
    <source>
        <dbReference type="ARBA" id="ARBA00052732"/>
    </source>
</evidence>
<dbReference type="EMBL" id="JAVRJZ010000003">
    <property type="protein sequence ID" value="KAK2725124.1"/>
    <property type="molecule type" value="Genomic_DNA"/>
</dbReference>
<accession>A0AA88IDD3</accession>
<evidence type="ECO:0000256" key="15">
    <source>
        <dbReference type="ARBA" id="ARBA00074336"/>
    </source>
</evidence>